<dbReference type="EnsemblPlants" id="Pp3c2_32270V3.1">
    <property type="protein sequence ID" value="Pp3c2_32270V3.1"/>
    <property type="gene ID" value="Pp3c2_32270"/>
</dbReference>
<proteinExistence type="predicted"/>
<evidence type="ECO:0000313" key="1">
    <source>
        <dbReference type="EMBL" id="PNR60741.1"/>
    </source>
</evidence>
<dbReference type="PaxDb" id="3218-PP1S426_44V6.1"/>
<reference evidence="1 3" key="2">
    <citation type="journal article" date="2018" name="Plant J.">
        <title>The Physcomitrella patens chromosome-scale assembly reveals moss genome structure and evolution.</title>
        <authorList>
            <person name="Lang D."/>
            <person name="Ullrich K.K."/>
            <person name="Murat F."/>
            <person name="Fuchs J."/>
            <person name="Jenkins J."/>
            <person name="Haas F.B."/>
            <person name="Piednoel M."/>
            <person name="Gundlach H."/>
            <person name="Van Bel M."/>
            <person name="Meyberg R."/>
            <person name="Vives C."/>
            <person name="Morata J."/>
            <person name="Symeonidi A."/>
            <person name="Hiss M."/>
            <person name="Muchero W."/>
            <person name="Kamisugi Y."/>
            <person name="Saleh O."/>
            <person name="Blanc G."/>
            <person name="Decker E.L."/>
            <person name="van Gessel N."/>
            <person name="Grimwood J."/>
            <person name="Hayes R.D."/>
            <person name="Graham S.W."/>
            <person name="Gunter L.E."/>
            <person name="McDaniel S.F."/>
            <person name="Hoernstein S.N.W."/>
            <person name="Larsson A."/>
            <person name="Li F.W."/>
            <person name="Perroud P.F."/>
            <person name="Phillips J."/>
            <person name="Ranjan P."/>
            <person name="Rokshar D.S."/>
            <person name="Rothfels C.J."/>
            <person name="Schneider L."/>
            <person name="Shu S."/>
            <person name="Stevenson D.W."/>
            <person name="Thummler F."/>
            <person name="Tillich M."/>
            <person name="Villarreal Aguilar J.C."/>
            <person name="Widiez T."/>
            <person name="Wong G.K."/>
            <person name="Wymore A."/>
            <person name="Zhang Y."/>
            <person name="Zimmer A.D."/>
            <person name="Quatrano R.S."/>
            <person name="Mayer K.F.X."/>
            <person name="Goodstein D."/>
            <person name="Casacuberta J.M."/>
            <person name="Vandepoele K."/>
            <person name="Reski R."/>
            <person name="Cuming A.C."/>
            <person name="Tuskan G.A."/>
            <person name="Maumus F."/>
            <person name="Salse J."/>
            <person name="Schmutz J."/>
            <person name="Rensing S.A."/>
        </authorList>
    </citation>
    <scope>NUCLEOTIDE SEQUENCE [LARGE SCALE GENOMIC DNA]</scope>
    <source>
        <strain evidence="2 3">cv. Gransden 2004</strain>
    </source>
</reference>
<gene>
    <name evidence="1" type="ORF">PHYPA_003534</name>
</gene>
<evidence type="ECO:0000313" key="2">
    <source>
        <dbReference type="EnsemblPlants" id="Pp3c2_32270V3.1"/>
    </source>
</evidence>
<reference evidence="1 3" key="1">
    <citation type="journal article" date="2008" name="Science">
        <title>The Physcomitrella genome reveals evolutionary insights into the conquest of land by plants.</title>
        <authorList>
            <person name="Rensing S."/>
            <person name="Lang D."/>
            <person name="Zimmer A."/>
            <person name="Terry A."/>
            <person name="Salamov A."/>
            <person name="Shapiro H."/>
            <person name="Nishiyama T."/>
            <person name="Perroud P.-F."/>
            <person name="Lindquist E."/>
            <person name="Kamisugi Y."/>
            <person name="Tanahashi T."/>
            <person name="Sakakibara K."/>
            <person name="Fujita T."/>
            <person name="Oishi K."/>
            <person name="Shin-I T."/>
            <person name="Kuroki Y."/>
            <person name="Toyoda A."/>
            <person name="Suzuki Y."/>
            <person name="Hashimoto A."/>
            <person name="Yamaguchi K."/>
            <person name="Sugano A."/>
            <person name="Kohara Y."/>
            <person name="Fujiyama A."/>
            <person name="Anterola A."/>
            <person name="Aoki S."/>
            <person name="Ashton N."/>
            <person name="Barbazuk W.B."/>
            <person name="Barker E."/>
            <person name="Bennetzen J."/>
            <person name="Bezanilla M."/>
            <person name="Blankenship R."/>
            <person name="Cho S.H."/>
            <person name="Dutcher S."/>
            <person name="Estelle M."/>
            <person name="Fawcett J.A."/>
            <person name="Gundlach H."/>
            <person name="Hanada K."/>
            <person name="Heyl A."/>
            <person name="Hicks K.A."/>
            <person name="Hugh J."/>
            <person name="Lohr M."/>
            <person name="Mayer K."/>
            <person name="Melkozernov A."/>
            <person name="Murata T."/>
            <person name="Nelson D."/>
            <person name="Pils B."/>
            <person name="Prigge M."/>
            <person name="Reiss B."/>
            <person name="Renner T."/>
            <person name="Rombauts S."/>
            <person name="Rushton P."/>
            <person name="Sanderfoot A."/>
            <person name="Schween G."/>
            <person name="Shiu S.-H."/>
            <person name="Stueber K."/>
            <person name="Theodoulou F.L."/>
            <person name="Tu H."/>
            <person name="Van de Peer Y."/>
            <person name="Verrier P.J."/>
            <person name="Waters E."/>
            <person name="Wood A."/>
            <person name="Yang L."/>
            <person name="Cove D."/>
            <person name="Cuming A."/>
            <person name="Hasebe M."/>
            <person name="Lucas S."/>
            <person name="Mishler D.B."/>
            <person name="Reski R."/>
            <person name="Grigoriev I."/>
            <person name="Quatrano R.S."/>
            <person name="Boore J.L."/>
        </authorList>
    </citation>
    <scope>NUCLEOTIDE SEQUENCE [LARGE SCALE GENOMIC DNA]</scope>
    <source>
        <strain evidence="2 3">cv. Gransden 2004</strain>
    </source>
</reference>
<organism evidence="1">
    <name type="scientific">Physcomitrium patens</name>
    <name type="common">Spreading-leaved earth moss</name>
    <name type="synonym">Physcomitrella patens</name>
    <dbReference type="NCBI Taxonomy" id="3218"/>
    <lineage>
        <taxon>Eukaryota</taxon>
        <taxon>Viridiplantae</taxon>
        <taxon>Streptophyta</taxon>
        <taxon>Embryophyta</taxon>
        <taxon>Bryophyta</taxon>
        <taxon>Bryophytina</taxon>
        <taxon>Bryopsida</taxon>
        <taxon>Funariidae</taxon>
        <taxon>Funariales</taxon>
        <taxon>Funariaceae</taxon>
        <taxon>Physcomitrium</taxon>
    </lineage>
</organism>
<reference evidence="2" key="3">
    <citation type="submission" date="2020-12" db="UniProtKB">
        <authorList>
            <consortium name="EnsemblPlants"/>
        </authorList>
    </citation>
    <scope>IDENTIFICATION</scope>
</reference>
<dbReference type="InParanoid" id="A0A2K1L3Z5"/>
<dbReference type="AlphaFoldDB" id="A0A2K1L3Z5"/>
<sequence>MIRAEIRNESLSAGAAELSSHGRHLSRMCEDLIGFSFLASARVMALVEFIVSARSRRDSPVARWLRTDFLLYAGLMLFFRTFRGPAREAHHMPGIVCPEPLDAESF</sequence>
<evidence type="ECO:0000313" key="3">
    <source>
        <dbReference type="Proteomes" id="UP000006727"/>
    </source>
</evidence>
<accession>A0A2K1L3Z5</accession>
<name>A0A2K1L3Z5_PHYPA</name>
<protein>
    <submittedName>
        <fullName evidence="1 2">Uncharacterized protein</fullName>
    </submittedName>
</protein>
<dbReference type="Gramene" id="Pp3c2_32270V3.1">
    <property type="protein sequence ID" value="Pp3c2_32270V3.1"/>
    <property type="gene ID" value="Pp3c2_32270"/>
</dbReference>
<keyword evidence="3" id="KW-1185">Reference proteome</keyword>
<dbReference type="Proteomes" id="UP000006727">
    <property type="component" value="Chromosome 2"/>
</dbReference>
<dbReference type="EnsemblPlants" id="Pp3c2_32270V3.2">
    <property type="protein sequence ID" value="Pp3c2_32270V3.2"/>
    <property type="gene ID" value="Pp3c2_32270"/>
</dbReference>
<dbReference type="Gramene" id="Pp3c2_32270V3.2">
    <property type="protein sequence ID" value="Pp3c2_32270V3.2"/>
    <property type="gene ID" value="Pp3c2_32270"/>
</dbReference>
<dbReference type="EMBL" id="ABEU02000002">
    <property type="protein sequence ID" value="PNR60741.1"/>
    <property type="molecule type" value="Genomic_DNA"/>
</dbReference>